<dbReference type="EMBL" id="JACHEN010000016">
    <property type="protein sequence ID" value="MBB6216628.1"/>
    <property type="molecule type" value="Genomic_DNA"/>
</dbReference>
<evidence type="ECO:0000313" key="8">
    <source>
        <dbReference type="EMBL" id="MBB6216628.1"/>
    </source>
</evidence>
<evidence type="ECO:0000256" key="1">
    <source>
        <dbReference type="ARBA" id="ARBA00005952"/>
    </source>
</evidence>
<dbReference type="AlphaFoldDB" id="A0A841KWJ7"/>
<dbReference type="InterPro" id="IPR006027">
    <property type="entry name" value="NusB_RsmB_TIM44"/>
</dbReference>
<dbReference type="GO" id="GO:0031564">
    <property type="term" value="P:transcription antitermination"/>
    <property type="evidence" value="ECO:0007669"/>
    <property type="project" value="UniProtKB-KW"/>
</dbReference>
<keyword evidence="4 6" id="KW-0805">Transcription regulation</keyword>
<dbReference type="InterPro" id="IPR011605">
    <property type="entry name" value="NusB_fam"/>
</dbReference>
<dbReference type="RefSeq" id="WP_184311151.1">
    <property type="nucleotide sequence ID" value="NZ_JACHEN010000016.1"/>
</dbReference>
<reference evidence="8 9" key="1">
    <citation type="submission" date="2020-08" db="EMBL/GenBank/DDBJ databases">
        <title>Genomic Encyclopedia of Type Strains, Phase IV (KMG-IV): sequencing the most valuable type-strain genomes for metagenomic binning, comparative biology and taxonomic classification.</title>
        <authorList>
            <person name="Goeker M."/>
        </authorList>
    </citation>
    <scope>NUCLEOTIDE SEQUENCE [LARGE SCALE GENOMIC DNA]</scope>
    <source>
        <strain evidence="8 9">DSM 103526</strain>
    </source>
</reference>
<sequence length="132" mass="15269">MSRKFAREMAMKLIYQMDMHGDFSDTMIDRFVNELPEDKEENDYIKNIVSIYITHKSAIDEIIEEHAIDWKLDRMPKVDAAILRLAIAEIQYRKDIPESVSINEAVELAKQYSTDHSGGFINGILGSFVEKK</sequence>
<keyword evidence="9" id="KW-1185">Reference proteome</keyword>
<dbReference type="GO" id="GO:0003723">
    <property type="term" value="F:RNA binding"/>
    <property type="evidence" value="ECO:0007669"/>
    <property type="project" value="UniProtKB-UniRule"/>
</dbReference>
<dbReference type="NCBIfam" id="TIGR01951">
    <property type="entry name" value="nusB"/>
    <property type="match status" value="1"/>
</dbReference>
<dbReference type="Proteomes" id="UP000579281">
    <property type="component" value="Unassembled WGS sequence"/>
</dbReference>
<dbReference type="Gene3D" id="1.10.940.10">
    <property type="entry name" value="NusB-like"/>
    <property type="match status" value="1"/>
</dbReference>
<comment type="similarity">
    <text evidence="1 6">Belongs to the NusB family.</text>
</comment>
<name>A0A841KWJ7_9FIRM</name>
<dbReference type="PANTHER" id="PTHR11078">
    <property type="entry name" value="N UTILIZATION SUBSTANCE PROTEIN B-RELATED"/>
    <property type="match status" value="1"/>
</dbReference>
<feature type="domain" description="NusB/RsmB/TIM44" evidence="7">
    <location>
        <begin position="6"/>
        <end position="128"/>
    </location>
</feature>
<proteinExistence type="inferred from homology"/>
<keyword evidence="3 6" id="KW-0694">RNA-binding</keyword>
<keyword evidence="5 6" id="KW-0804">Transcription</keyword>
<comment type="function">
    <text evidence="6">Involved in transcription antitermination. Required for transcription of ribosomal RNA (rRNA) genes. Binds specifically to the boxA antiterminator sequence of the ribosomal RNA (rrn) operons.</text>
</comment>
<dbReference type="InterPro" id="IPR035926">
    <property type="entry name" value="NusB-like_sf"/>
</dbReference>
<evidence type="ECO:0000313" key="9">
    <source>
        <dbReference type="Proteomes" id="UP000579281"/>
    </source>
</evidence>
<evidence type="ECO:0000256" key="5">
    <source>
        <dbReference type="ARBA" id="ARBA00023163"/>
    </source>
</evidence>
<evidence type="ECO:0000256" key="3">
    <source>
        <dbReference type="ARBA" id="ARBA00022884"/>
    </source>
</evidence>
<evidence type="ECO:0000256" key="6">
    <source>
        <dbReference type="HAMAP-Rule" id="MF_00073"/>
    </source>
</evidence>
<gene>
    <name evidence="6" type="primary">nusB</name>
    <name evidence="8" type="ORF">HNQ80_002732</name>
</gene>
<protein>
    <recommendedName>
        <fullName evidence="6">Transcription antitermination protein NusB</fullName>
    </recommendedName>
    <alternativeName>
        <fullName evidence="6">Antitermination factor NusB</fullName>
    </alternativeName>
</protein>
<organism evidence="8 9">
    <name type="scientific">Anaerosolibacter carboniphilus</name>
    <dbReference type="NCBI Taxonomy" id="1417629"/>
    <lineage>
        <taxon>Bacteria</taxon>
        <taxon>Bacillati</taxon>
        <taxon>Bacillota</taxon>
        <taxon>Clostridia</taxon>
        <taxon>Peptostreptococcales</taxon>
        <taxon>Thermotaleaceae</taxon>
        <taxon>Anaerosolibacter</taxon>
    </lineage>
</organism>
<evidence type="ECO:0000256" key="2">
    <source>
        <dbReference type="ARBA" id="ARBA00022814"/>
    </source>
</evidence>
<dbReference type="SUPFAM" id="SSF48013">
    <property type="entry name" value="NusB-like"/>
    <property type="match status" value="1"/>
</dbReference>
<comment type="caution">
    <text evidence="8">The sequence shown here is derived from an EMBL/GenBank/DDBJ whole genome shotgun (WGS) entry which is preliminary data.</text>
</comment>
<evidence type="ECO:0000259" key="7">
    <source>
        <dbReference type="Pfam" id="PF01029"/>
    </source>
</evidence>
<dbReference type="HAMAP" id="MF_00073">
    <property type="entry name" value="NusB"/>
    <property type="match status" value="1"/>
</dbReference>
<dbReference type="GO" id="GO:0005829">
    <property type="term" value="C:cytosol"/>
    <property type="evidence" value="ECO:0007669"/>
    <property type="project" value="TreeGrafter"/>
</dbReference>
<dbReference type="GO" id="GO:0006353">
    <property type="term" value="P:DNA-templated transcription termination"/>
    <property type="evidence" value="ECO:0007669"/>
    <property type="project" value="UniProtKB-UniRule"/>
</dbReference>
<dbReference type="Pfam" id="PF01029">
    <property type="entry name" value="NusB"/>
    <property type="match status" value="1"/>
</dbReference>
<dbReference type="PANTHER" id="PTHR11078:SF3">
    <property type="entry name" value="ANTITERMINATION NUSB DOMAIN-CONTAINING PROTEIN"/>
    <property type="match status" value="1"/>
</dbReference>
<accession>A0A841KWJ7</accession>
<evidence type="ECO:0000256" key="4">
    <source>
        <dbReference type="ARBA" id="ARBA00023015"/>
    </source>
</evidence>
<keyword evidence="2 6" id="KW-0889">Transcription antitermination</keyword>